<gene>
    <name evidence="1" type="ORF">H7995_22995</name>
</gene>
<dbReference type="EMBL" id="JACMYG010000031">
    <property type="protein sequence ID" value="MBC2692659.1"/>
    <property type="molecule type" value="Genomic_DNA"/>
</dbReference>
<accession>A0A7X1GHU8</accession>
<organism evidence="1 2">
    <name type="scientific">Pseudomonas kielensis</name>
    <dbReference type="NCBI Taxonomy" id="2762577"/>
    <lineage>
        <taxon>Bacteria</taxon>
        <taxon>Pseudomonadati</taxon>
        <taxon>Pseudomonadota</taxon>
        <taxon>Gammaproteobacteria</taxon>
        <taxon>Pseudomonadales</taxon>
        <taxon>Pseudomonadaceae</taxon>
        <taxon>Pseudomonas</taxon>
    </lineage>
</organism>
<reference evidence="1 2" key="1">
    <citation type="submission" date="2020-08" db="EMBL/GenBank/DDBJ databases">
        <title>Pseudomonas sp. nov.</title>
        <authorList>
            <person name="Gieschler S."/>
            <person name="Fiedler G."/>
            <person name="Brinks E."/>
            <person name="Boehnlein C."/>
            <person name="Franz C.M.A.P."/>
            <person name="Kabisch J."/>
        </authorList>
    </citation>
    <scope>NUCLEOTIDE SEQUENCE [LARGE SCALE GENOMIC DNA]</scope>
    <source>
        <strain evidence="1 2">MBT-1</strain>
    </source>
</reference>
<comment type="caution">
    <text evidence="1">The sequence shown here is derived from an EMBL/GenBank/DDBJ whole genome shotgun (WGS) entry which is preliminary data.</text>
</comment>
<proteinExistence type="predicted"/>
<evidence type="ECO:0000313" key="2">
    <source>
        <dbReference type="Proteomes" id="UP000526003"/>
    </source>
</evidence>
<dbReference type="AlphaFoldDB" id="A0A7X1GHU8"/>
<evidence type="ECO:0000313" key="1">
    <source>
        <dbReference type="EMBL" id="MBC2692659.1"/>
    </source>
</evidence>
<sequence>MYQLITGDWRHTFVWEKNERLTRFVIDADSQFVVAMQVQRSEASESFREATREEMKDLQNSLVNAKGEIFERPSDFSLTECEELPSWALV</sequence>
<name>A0A7X1GHU8_9PSED</name>
<dbReference type="RefSeq" id="WP_185818936.1">
    <property type="nucleotide sequence ID" value="NZ_JACMYG010000031.1"/>
</dbReference>
<dbReference type="Proteomes" id="UP000526003">
    <property type="component" value="Unassembled WGS sequence"/>
</dbReference>
<keyword evidence="2" id="KW-1185">Reference proteome</keyword>
<protein>
    <submittedName>
        <fullName evidence="1">Uncharacterized protein</fullName>
    </submittedName>
</protein>